<evidence type="ECO:0000313" key="1">
    <source>
        <dbReference type="EMBL" id="VTZ52043.1"/>
    </source>
</evidence>
<keyword evidence="2" id="KW-1185">Reference proteome</keyword>
<evidence type="ECO:0000313" key="2">
    <source>
        <dbReference type="Proteomes" id="UP000485880"/>
    </source>
</evidence>
<name>A0A8B6MAK6_METTU</name>
<comment type="caution">
    <text evidence="1">The sequence shown here is derived from an EMBL/GenBank/DDBJ whole genome shotgun (WGS) entry which is preliminary data.</text>
</comment>
<reference evidence="1 2" key="1">
    <citation type="submission" date="2019-05" db="EMBL/GenBank/DDBJ databases">
        <authorList>
            <person name="Farhan Ul Haque M."/>
        </authorList>
    </citation>
    <scope>NUCLEOTIDE SEQUENCE [LARGE SCALE GENOMIC DNA]</scope>
    <source>
        <strain evidence="1">2</strain>
    </source>
</reference>
<accession>A0A8B6MAK6</accession>
<proteinExistence type="predicted"/>
<protein>
    <submittedName>
        <fullName evidence="1">Uncharacterized protein</fullName>
    </submittedName>
</protein>
<sequence>MTPLAHLHDDQPLQHWPNGHALAIVEMAAVLWTTQDNPRGRFDKLSGSMTPKSCRLS</sequence>
<gene>
    <name evidence="1" type="ORF">MPC4_60132</name>
</gene>
<dbReference type="AlphaFoldDB" id="A0A8B6MAK6"/>
<dbReference type="EMBL" id="CABFMQ020000120">
    <property type="protein sequence ID" value="VTZ52043.1"/>
    <property type="molecule type" value="Genomic_DNA"/>
</dbReference>
<dbReference type="Proteomes" id="UP000485880">
    <property type="component" value="Unassembled WGS sequence"/>
</dbReference>
<organism evidence="1 2">
    <name type="scientific">Methylocella tundrae</name>
    <dbReference type="NCBI Taxonomy" id="227605"/>
    <lineage>
        <taxon>Bacteria</taxon>
        <taxon>Pseudomonadati</taxon>
        <taxon>Pseudomonadota</taxon>
        <taxon>Alphaproteobacteria</taxon>
        <taxon>Hyphomicrobiales</taxon>
        <taxon>Beijerinckiaceae</taxon>
        <taxon>Methylocella</taxon>
    </lineage>
</organism>